<reference evidence="6" key="1">
    <citation type="submission" date="2017-02" db="UniProtKB">
        <authorList>
            <consortium name="WormBaseParasite"/>
        </authorList>
    </citation>
    <scope>IDENTIFICATION</scope>
</reference>
<dbReference type="SMART" id="SM01088">
    <property type="entry name" value="Col_cuticle_N"/>
    <property type="match status" value="1"/>
</dbReference>
<dbReference type="InterPro" id="IPR008160">
    <property type="entry name" value="Collagen"/>
</dbReference>
<dbReference type="STRING" id="131310.A0A0N5A2S5"/>
<dbReference type="InterPro" id="IPR002486">
    <property type="entry name" value="Col_cuticle_N"/>
</dbReference>
<evidence type="ECO:0000256" key="3">
    <source>
        <dbReference type="SAM" id="Phobius"/>
    </source>
</evidence>
<protein>
    <submittedName>
        <fullName evidence="6">Col_cuticle_N domain-containing protein</fullName>
    </submittedName>
</protein>
<feature type="region of interest" description="Disordered" evidence="2">
    <location>
        <begin position="113"/>
        <end position="300"/>
    </location>
</feature>
<proteinExistence type="predicted"/>
<dbReference type="Pfam" id="PF01484">
    <property type="entry name" value="Col_cuticle_N"/>
    <property type="match status" value="1"/>
</dbReference>
<organism evidence="5 6">
    <name type="scientific">Parastrongyloides trichosuri</name>
    <name type="common">Possum-specific nematode worm</name>
    <dbReference type="NCBI Taxonomy" id="131310"/>
    <lineage>
        <taxon>Eukaryota</taxon>
        <taxon>Metazoa</taxon>
        <taxon>Ecdysozoa</taxon>
        <taxon>Nematoda</taxon>
        <taxon>Chromadorea</taxon>
        <taxon>Rhabditida</taxon>
        <taxon>Tylenchina</taxon>
        <taxon>Panagrolaimomorpha</taxon>
        <taxon>Strongyloidoidea</taxon>
        <taxon>Strongyloididae</taxon>
        <taxon>Parastrongyloides</taxon>
    </lineage>
</organism>
<keyword evidence="3" id="KW-1133">Transmembrane helix</keyword>
<evidence type="ECO:0000256" key="2">
    <source>
        <dbReference type="SAM" id="MobiDB-lite"/>
    </source>
</evidence>
<keyword evidence="3" id="KW-0812">Transmembrane</keyword>
<feature type="compositionally biased region" description="Low complexity" evidence="2">
    <location>
        <begin position="172"/>
        <end position="206"/>
    </location>
</feature>
<keyword evidence="5" id="KW-1185">Reference proteome</keyword>
<feature type="compositionally biased region" description="Low complexity" evidence="2">
    <location>
        <begin position="223"/>
        <end position="252"/>
    </location>
</feature>
<feature type="compositionally biased region" description="Gly residues" evidence="2">
    <location>
        <begin position="253"/>
        <end position="262"/>
    </location>
</feature>
<dbReference type="Proteomes" id="UP000038045">
    <property type="component" value="Unplaced"/>
</dbReference>
<dbReference type="PANTHER" id="PTHR24637">
    <property type="entry name" value="COLLAGEN"/>
    <property type="match status" value="1"/>
</dbReference>
<feature type="transmembrane region" description="Helical" evidence="3">
    <location>
        <begin position="20"/>
        <end position="42"/>
    </location>
</feature>
<evidence type="ECO:0000313" key="5">
    <source>
        <dbReference type="Proteomes" id="UP000038045"/>
    </source>
</evidence>
<evidence type="ECO:0000256" key="1">
    <source>
        <dbReference type="ARBA" id="ARBA00022737"/>
    </source>
</evidence>
<evidence type="ECO:0000259" key="4">
    <source>
        <dbReference type="SMART" id="SM01088"/>
    </source>
</evidence>
<evidence type="ECO:0000313" key="6">
    <source>
        <dbReference type="WBParaSite" id="PTRK_0001594000.1"/>
    </source>
</evidence>
<keyword evidence="1" id="KW-0677">Repeat</keyword>
<dbReference type="WBParaSite" id="PTRK_0001594000.1">
    <property type="protein sequence ID" value="PTRK_0001594000.1"/>
    <property type="gene ID" value="PTRK_0001594000"/>
</dbReference>
<dbReference type="GO" id="GO:0042302">
    <property type="term" value="F:structural constituent of cuticle"/>
    <property type="evidence" value="ECO:0007669"/>
    <property type="project" value="InterPro"/>
</dbReference>
<dbReference type="AlphaFoldDB" id="A0A0N5A2S5"/>
<name>A0A0N5A2S5_PARTI</name>
<dbReference type="PANTHER" id="PTHR24637:SF310">
    <property type="entry name" value="NEMATODE CUTICLE COLLAGEN N-TERMINAL DOMAIN-CONTAINING PROTEIN"/>
    <property type="match status" value="1"/>
</dbReference>
<dbReference type="Pfam" id="PF01391">
    <property type="entry name" value="Collagen"/>
    <property type="match status" value="2"/>
</dbReference>
<keyword evidence="3" id="KW-0472">Membrane</keyword>
<sequence length="300" mass="30185">MDTADYKKLQGEAESLRSIAFVGVAVSTVAVLLSVFSVPMLYNYMQQMQTVMQNEVDFCRSRSGNVWKEVTRTQVFSKIAGGRFRRQAGYGTSEGVEGFGYQGACCGCGQSGPGPQGAPGVDGRPGQDGEPGVPGRNGPDAAEPVQAPAFDFCFDCPTGPAGPSGRPGPKGRPGQPGARGLPGQAGNPGPQGHQGPQGRPGARGFPGKAGPRGAPGIVREVEGPAGRPGRPGARGPAGPRGQPGAPGNAGRPGSKGGPGNAGRPGSPGKPGQRGLDGQSGEQGEKGSCNHCPPPRTAPGY</sequence>
<feature type="compositionally biased region" description="Pro residues" evidence="2">
    <location>
        <begin position="291"/>
        <end position="300"/>
    </location>
</feature>
<accession>A0A0N5A2S5</accession>
<feature type="domain" description="Nematode cuticle collagen N-terminal" evidence="4">
    <location>
        <begin position="18"/>
        <end position="70"/>
    </location>
</feature>